<gene>
    <name evidence="1" type="ORF">LSG31_08015</name>
</gene>
<accession>A0ABY4CW55</accession>
<name>A0ABY4CW55_9BACL</name>
<dbReference type="SUPFAM" id="SSF159234">
    <property type="entry name" value="FomD-like"/>
    <property type="match status" value="1"/>
</dbReference>
<reference evidence="1" key="1">
    <citation type="submission" date="2021-12" db="EMBL/GenBank/DDBJ databases">
        <title>Alicyclobacillaceae gen. nov., sp. nov., isolated from chalcocite enrichment system.</title>
        <authorList>
            <person name="Jiang Z."/>
        </authorList>
    </citation>
    <scope>NUCLEOTIDE SEQUENCE</scope>
    <source>
        <strain evidence="1">MYW30-H2</strain>
    </source>
</reference>
<evidence type="ECO:0000313" key="2">
    <source>
        <dbReference type="Proteomes" id="UP000830167"/>
    </source>
</evidence>
<organism evidence="1 2">
    <name type="scientific">Fodinisporobacter ferrooxydans</name>
    <dbReference type="NCBI Taxonomy" id="2901836"/>
    <lineage>
        <taxon>Bacteria</taxon>
        <taxon>Bacillati</taxon>
        <taxon>Bacillota</taxon>
        <taxon>Bacilli</taxon>
        <taxon>Bacillales</taxon>
        <taxon>Alicyclobacillaceae</taxon>
        <taxon>Fodinisporobacter</taxon>
    </lineage>
</organism>
<proteinExistence type="predicted"/>
<dbReference type="RefSeq" id="WP_347438815.1">
    <property type="nucleotide sequence ID" value="NZ_CP089291.1"/>
</dbReference>
<sequence>MYQIAKKKYPNTIVWQHATDVVIHHDTFLICETPKRTPIYSASGHKLSESIHRLAYIPNHQYFNVWYSRTPEEQISIHFSTPYWMTGQTIQFVDYDVSILVTNRSLVIDDIDLWQESSWRYPEQDVRHVLLAISKTVEQLVQDRFAPLDLLRDVYSRL</sequence>
<dbReference type="Proteomes" id="UP000830167">
    <property type="component" value="Chromosome"/>
</dbReference>
<evidence type="ECO:0008006" key="3">
    <source>
        <dbReference type="Google" id="ProtNLM"/>
    </source>
</evidence>
<keyword evidence="2" id="KW-1185">Reference proteome</keyword>
<evidence type="ECO:0000313" key="1">
    <source>
        <dbReference type="EMBL" id="UOF92130.1"/>
    </source>
</evidence>
<dbReference type="InterPro" id="IPR035930">
    <property type="entry name" value="FomD-like_sf"/>
</dbReference>
<dbReference type="Gene3D" id="2.40.380.10">
    <property type="entry name" value="FomD-like"/>
    <property type="match status" value="1"/>
</dbReference>
<protein>
    <recommendedName>
        <fullName evidence="3">DUF402 domain-containing protein</fullName>
    </recommendedName>
</protein>
<dbReference type="EMBL" id="CP089291">
    <property type="protein sequence ID" value="UOF92130.1"/>
    <property type="molecule type" value="Genomic_DNA"/>
</dbReference>